<gene>
    <name evidence="1" type="ORF">MY490_16630</name>
</gene>
<keyword evidence="2" id="KW-1185">Reference proteome</keyword>
<sequence length="77" mass="8366">MGQFSINCNAIAFGVMDTRLTQSKEEGEIISGIPLGIPKKVGIIDSNNSPIEEAADSIILFISISICKHLLKKFCKQ</sequence>
<reference evidence="1 2" key="1">
    <citation type="submission" date="2022-04" db="EMBL/GenBank/DDBJ databases">
        <title>Mechanism of arsenic methylation and mitigation arsenic toxicity by Bacillus sp. LH14 from an Arsenic-Contaminated Paddy Soil.</title>
        <authorList>
            <person name="Wang D."/>
        </authorList>
    </citation>
    <scope>NUCLEOTIDE SEQUENCE [LARGE SCALE GENOMIC DNA]</scope>
    <source>
        <strain evidence="1 2">LH14</strain>
    </source>
</reference>
<protein>
    <submittedName>
        <fullName evidence="1">Uncharacterized protein</fullName>
    </submittedName>
</protein>
<accession>A0ABY4JIW0</accession>
<dbReference type="EMBL" id="CP096034">
    <property type="protein sequence ID" value="UPM53407.1"/>
    <property type="molecule type" value="Genomic_DNA"/>
</dbReference>
<dbReference type="RefSeq" id="WP_248266676.1">
    <property type="nucleotide sequence ID" value="NZ_CP096034.1"/>
</dbReference>
<evidence type="ECO:0000313" key="2">
    <source>
        <dbReference type="Proteomes" id="UP000830639"/>
    </source>
</evidence>
<organism evidence="1 2">
    <name type="scientific">Gottfriedia acidiceleris</name>
    <dbReference type="NCBI Taxonomy" id="371036"/>
    <lineage>
        <taxon>Bacteria</taxon>
        <taxon>Bacillati</taxon>
        <taxon>Bacillota</taxon>
        <taxon>Bacilli</taxon>
        <taxon>Bacillales</taxon>
        <taxon>Bacillaceae</taxon>
        <taxon>Gottfriedia</taxon>
    </lineage>
</organism>
<name>A0ABY4JIW0_9BACI</name>
<dbReference type="Proteomes" id="UP000830639">
    <property type="component" value="Chromosome"/>
</dbReference>
<evidence type="ECO:0000313" key="1">
    <source>
        <dbReference type="EMBL" id="UPM53407.1"/>
    </source>
</evidence>
<proteinExistence type="predicted"/>